<sequence>MTICRATESQIQADLISPSEFNAIDASIERVINAKHDNNGKIDYWELERKLDEVHKEVALKAQPHHLHHESRTEARQEFLRSVIVTRDDHIDESKFAESVKKWEIPPLEQDRKEAKQEDGYWKQKSIWGRARAYWAIKGPEIALLTLVATFMVAFGV</sequence>
<evidence type="ECO:0000313" key="2">
    <source>
        <dbReference type="Proteomes" id="UP000799754"/>
    </source>
</evidence>
<dbReference type="EMBL" id="MU006721">
    <property type="protein sequence ID" value="KAF2626339.1"/>
    <property type="molecule type" value="Genomic_DNA"/>
</dbReference>
<keyword evidence="2" id="KW-1185">Reference proteome</keyword>
<accession>A0ACB6RYW0</accession>
<dbReference type="Proteomes" id="UP000799754">
    <property type="component" value="Unassembled WGS sequence"/>
</dbReference>
<name>A0ACB6RYW0_9PLEO</name>
<comment type="caution">
    <text evidence="1">The sequence shown here is derived from an EMBL/GenBank/DDBJ whole genome shotgun (WGS) entry which is preliminary data.</text>
</comment>
<reference evidence="1" key="1">
    <citation type="journal article" date="2020" name="Stud. Mycol.">
        <title>101 Dothideomycetes genomes: a test case for predicting lifestyles and emergence of pathogens.</title>
        <authorList>
            <person name="Haridas S."/>
            <person name="Albert R."/>
            <person name="Binder M."/>
            <person name="Bloem J."/>
            <person name="Labutti K."/>
            <person name="Salamov A."/>
            <person name="Andreopoulos B."/>
            <person name="Baker S."/>
            <person name="Barry K."/>
            <person name="Bills G."/>
            <person name="Bluhm B."/>
            <person name="Cannon C."/>
            <person name="Castanera R."/>
            <person name="Culley D."/>
            <person name="Daum C."/>
            <person name="Ezra D."/>
            <person name="Gonzalez J."/>
            <person name="Henrissat B."/>
            <person name="Kuo A."/>
            <person name="Liang C."/>
            <person name="Lipzen A."/>
            <person name="Lutzoni F."/>
            <person name="Magnuson J."/>
            <person name="Mondo S."/>
            <person name="Nolan M."/>
            <person name="Ohm R."/>
            <person name="Pangilinan J."/>
            <person name="Park H.-J."/>
            <person name="Ramirez L."/>
            <person name="Alfaro M."/>
            <person name="Sun H."/>
            <person name="Tritt A."/>
            <person name="Yoshinaga Y."/>
            <person name="Zwiers L.-H."/>
            <person name="Turgeon B."/>
            <person name="Goodwin S."/>
            <person name="Spatafora J."/>
            <person name="Crous P."/>
            <person name="Grigoriev I."/>
        </authorList>
    </citation>
    <scope>NUCLEOTIDE SEQUENCE</scope>
    <source>
        <strain evidence="1">CBS 525.71</strain>
    </source>
</reference>
<gene>
    <name evidence="1" type="ORF">BU25DRAFT_459478</name>
</gene>
<evidence type="ECO:0000313" key="1">
    <source>
        <dbReference type="EMBL" id="KAF2626339.1"/>
    </source>
</evidence>
<proteinExistence type="predicted"/>
<protein>
    <submittedName>
        <fullName evidence="1">Uncharacterized protein</fullName>
    </submittedName>
</protein>
<organism evidence="1 2">
    <name type="scientific">Macroventuria anomochaeta</name>
    <dbReference type="NCBI Taxonomy" id="301207"/>
    <lineage>
        <taxon>Eukaryota</taxon>
        <taxon>Fungi</taxon>
        <taxon>Dikarya</taxon>
        <taxon>Ascomycota</taxon>
        <taxon>Pezizomycotina</taxon>
        <taxon>Dothideomycetes</taxon>
        <taxon>Pleosporomycetidae</taxon>
        <taxon>Pleosporales</taxon>
        <taxon>Pleosporineae</taxon>
        <taxon>Didymellaceae</taxon>
        <taxon>Macroventuria</taxon>
    </lineage>
</organism>